<reference evidence="1" key="1">
    <citation type="journal article" date="2020" name="Stud. Mycol.">
        <title>101 Dothideomycetes genomes: a test case for predicting lifestyles and emergence of pathogens.</title>
        <authorList>
            <person name="Haridas S."/>
            <person name="Albert R."/>
            <person name="Binder M."/>
            <person name="Bloem J."/>
            <person name="Labutti K."/>
            <person name="Salamov A."/>
            <person name="Andreopoulos B."/>
            <person name="Baker S."/>
            <person name="Barry K."/>
            <person name="Bills G."/>
            <person name="Bluhm B."/>
            <person name="Cannon C."/>
            <person name="Castanera R."/>
            <person name="Culley D."/>
            <person name="Daum C."/>
            <person name="Ezra D."/>
            <person name="Gonzalez J."/>
            <person name="Henrissat B."/>
            <person name="Kuo A."/>
            <person name="Liang C."/>
            <person name="Lipzen A."/>
            <person name="Lutzoni F."/>
            <person name="Magnuson J."/>
            <person name="Mondo S."/>
            <person name="Nolan M."/>
            <person name="Ohm R."/>
            <person name="Pangilinan J."/>
            <person name="Park H.-J."/>
            <person name="Ramirez L."/>
            <person name="Alfaro M."/>
            <person name="Sun H."/>
            <person name="Tritt A."/>
            <person name="Yoshinaga Y."/>
            <person name="Zwiers L.-H."/>
            <person name="Turgeon B."/>
            <person name="Goodwin S."/>
            <person name="Spatafora J."/>
            <person name="Crous P."/>
            <person name="Grigoriev I."/>
        </authorList>
    </citation>
    <scope>NUCLEOTIDE SEQUENCE</scope>
    <source>
        <strain evidence="1">CBS 480.64</strain>
    </source>
</reference>
<dbReference type="Proteomes" id="UP000799421">
    <property type="component" value="Unassembled WGS sequence"/>
</dbReference>
<dbReference type="OrthoDB" id="5410741at2759"/>
<accession>A0A6A7BSQ3</accession>
<protein>
    <recommendedName>
        <fullName evidence="3">Tc1-like transposase DDE domain-containing protein</fullName>
    </recommendedName>
</protein>
<evidence type="ECO:0000313" key="2">
    <source>
        <dbReference type="Proteomes" id="UP000799421"/>
    </source>
</evidence>
<dbReference type="Gene3D" id="3.30.420.10">
    <property type="entry name" value="Ribonuclease H-like superfamily/Ribonuclease H"/>
    <property type="match status" value="1"/>
</dbReference>
<sequence length="279" mass="31175">MEPPKVGKPKVIADQLEGCSAASLMAHRAVIIWRDEHRGAEDKLFRPNKSSDTLTKYFSPLTGFITFLASLEEEYGFSAPGTFDGVHVPHTAHAAWQSLPTEAAAVRPDNSNLQQSPLSLLWALLRQPVGATSFRSPLATYTSLFAVGRGRAAWQEGRNYTSSLSGFIWVVQLIMVAKILGEENDLANRQGIYMEENLPTIPLPGMRFLRCDKFQQNGDSKHTLKLARAWFEDNEIVFLDWPAYSSDLNPIEHLREIIKRRLAGYKTVAESQGEAEEAD</sequence>
<gene>
    <name evidence="1" type="ORF">K470DRAFT_272674</name>
</gene>
<dbReference type="InterPro" id="IPR036397">
    <property type="entry name" value="RNaseH_sf"/>
</dbReference>
<dbReference type="AlphaFoldDB" id="A0A6A7BSQ3"/>
<evidence type="ECO:0000313" key="1">
    <source>
        <dbReference type="EMBL" id="KAF2858163.1"/>
    </source>
</evidence>
<dbReference type="GO" id="GO:0003676">
    <property type="term" value="F:nucleic acid binding"/>
    <property type="evidence" value="ECO:0007669"/>
    <property type="project" value="InterPro"/>
</dbReference>
<name>A0A6A7BSQ3_9PEZI</name>
<keyword evidence="2" id="KW-1185">Reference proteome</keyword>
<proteinExistence type="predicted"/>
<evidence type="ECO:0008006" key="3">
    <source>
        <dbReference type="Google" id="ProtNLM"/>
    </source>
</evidence>
<organism evidence="1 2">
    <name type="scientific">Piedraia hortae CBS 480.64</name>
    <dbReference type="NCBI Taxonomy" id="1314780"/>
    <lineage>
        <taxon>Eukaryota</taxon>
        <taxon>Fungi</taxon>
        <taxon>Dikarya</taxon>
        <taxon>Ascomycota</taxon>
        <taxon>Pezizomycotina</taxon>
        <taxon>Dothideomycetes</taxon>
        <taxon>Dothideomycetidae</taxon>
        <taxon>Capnodiales</taxon>
        <taxon>Piedraiaceae</taxon>
        <taxon>Piedraia</taxon>
    </lineage>
</organism>
<dbReference type="EMBL" id="MU006016">
    <property type="protein sequence ID" value="KAF2858163.1"/>
    <property type="molecule type" value="Genomic_DNA"/>
</dbReference>